<evidence type="ECO:0000256" key="5">
    <source>
        <dbReference type="ARBA" id="ARBA00038129"/>
    </source>
</evidence>
<evidence type="ECO:0000313" key="8">
    <source>
        <dbReference type="EMBL" id="KAG2556818.1"/>
    </source>
</evidence>
<evidence type="ECO:0000256" key="4">
    <source>
        <dbReference type="ARBA" id="ARBA00023242"/>
    </source>
</evidence>
<sequence>MLTGIVVWYTGKSCKNVLAMSSGSKGGAGRPQELHGSAPTPLPSLQPQELDEFWRKIIVEIENMVNLNNHTIPMSSVVEIIREHQGGLMMSSEAPPVVTKVLEIFIQELTVRASMCAKSHGRSSILESDIYEAINSGESYVCLNNVLRRAVTNHDQASMSSNAPQLQQEPHLVAATSRLIDNGPTDHPYKSGEEATQISAEEPDEDLNLPTTSSGDTEETK</sequence>
<evidence type="ECO:0000259" key="7">
    <source>
        <dbReference type="Pfam" id="PF00125"/>
    </source>
</evidence>
<gene>
    <name evidence="8" type="ORF">PVAP13_8NG153900</name>
</gene>
<keyword evidence="9" id="KW-1185">Reference proteome</keyword>
<name>A0A8T0P746_PANVG</name>
<keyword evidence="4" id="KW-0539">Nucleus</keyword>
<organism evidence="8 9">
    <name type="scientific">Panicum virgatum</name>
    <name type="common">Blackwell switchgrass</name>
    <dbReference type="NCBI Taxonomy" id="38727"/>
    <lineage>
        <taxon>Eukaryota</taxon>
        <taxon>Viridiplantae</taxon>
        <taxon>Streptophyta</taxon>
        <taxon>Embryophyta</taxon>
        <taxon>Tracheophyta</taxon>
        <taxon>Spermatophyta</taxon>
        <taxon>Magnoliopsida</taxon>
        <taxon>Liliopsida</taxon>
        <taxon>Poales</taxon>
        <taxon>Poaceae</taxon>
        <taxon>PACMAD clade</taxon>
        <taxon>Panicoideae</taxon>
        <taxon>Panicodae</taxon>
        <taxon>Paniceae</taxon>
        <taxon>Panicinae</taxon>
        <taxon>Panicum</taxon>
        <taxon>Panicum sect. Hiantes</taxon>
    </lineage>
</organism>
<dbReference type="InterPro" id="IPR050568">
    <property type="entry name" value="Transcr_DNA_Rep_Reg"/>
</dbReference>
<proteinExistence type="inferred from homology"/>
<dbReference type="SUPFAM" id="SSF47113">
    <property type="entry name" value="Histone-fold"/>
    <property type="match status" value="1"/>
</dbReference>
<feature type="region of interest" description="Disordered" evidence="6">
    <location>
        <begin position="179"/>
        <end position="221"/>
    </location>
</feature>
<dbReference type="EMBL" id="CM029052">
    <property type="protein sequence ID" value="KAG2556818.1"/>
    <property type="molecule type" value="Genomic_DNA"/>
</dbReference>
<evidence type="ECO:0000313" key="9">
    <source>
        <dbReference type="Proteomes" id="UP000823388"/>
    </source>
</evidence>
<dbReference type="InterPro" id="IPR009072">
    <property type="entry name" value="Histone-fold"/>
</dbReference>
<dbReference type="GO" id="GO:0005634">
    <property type="term" value="C:nucleus"/>
    <property type="evidence" value="ECO:0007669"/>
    <property type="project" value="UniProtKB-SubCell"/>
</dbReference>
<dbReference type="PANTHER" id="PTHR10252:SF136">
    <property type="entry name" value="TRANSCRIPTION FACTOR CBF_NF-Y_ARCHAEAL HISTONE DOMAIN-CONTAINING PROTEIN"/>
    <property type="match status" value="1"/>
</dbReference>
<accession>A0A8T0P746</accession>
<feature type="domain" description="Core Histone H2A/H2B/H3" evidence="7">
    <location>
        <begin position="62"/>
        <end position="134"/>
    </location>
</feature>
<dbReference type="InterPro" id="IPR007125">
    <property type="entry name" value="H2A/H2B/H3"/>
</dbReference>
<dbReference type="GO" id="GO:0006355">
    <property type="term" value="P:regulation of DNA-templated transcription"/>
    <property type="evidence" value="ECO:0007669"/>
    <property type="project" value="TreeGrafter"/>
</dbReference>
<evidence type="ECO:0000256" key="2">
    <source>
        <dbReference type="ARBA" id="ARBA00023015"/>
    </source>
</evidence>
<comment type="similarity">
    <text evidence="5">Belongs to the NFYC/HAP5 subunit family.</text>
</comment>
<keyword evidence="2" id="KW-0805">Transcription regulation</keyword>
<dbReference type="GO" id="GO:0000976">
    <property type="term" value="F:transcription cis-regulatory region binding"/>
    <property type="evidence" value="ECO:0007669"/>
    <property type="project" value="TreeGrafter"/>
</dbReference>
<dbReference type="Pfam" id="PF00125">
    <property type="entry name" value="Histone"/>
    <property type="match status" value="1"/>
</dbReference>
<evidence type="ECO:0000256" key="3">
    <source>
        <dbReference type="ARBA" id="ARBA00023163"/>
    </source>
</evidence>
<comment type="subcellular location">
    <subcellularLocation>
        <location evidence="1">Nucleus</location>
    </subcellularLocation>
</comment>
<dbReference type="PANTHER" id="PTHR10252">
    <property type="entry name" value="HISTONE-LIKE TRANSCRIPTION FACTOR CCAAT-RELATED"/>
    <property type="match status" value="1"/>
</dbReference>
<dbReference type="Gene3D" id="1.10.20.10">
    <property type="entry name" value="Histone, subunit A"/>
    <property type="match status" value="1"/>
</dbReference>
<keyword evidence="3" id="KW-0804">Transcription</keyword>
<dbReference type="GO" id="GO:0046982">
    <property type="term" value="F:protein heterodimerization activity"/>
    <property type="evidence" value="ECO:0007669"/>
    <property type="project" value="InterPro"/>
</dbReference>
<feature type="region of interest" description="Disordered" evidence="6">
    <location>
        <begin position="22"/>
        <end position="44"/>
    </location>
</feature>
<reference evidence="8" key="1">
    <citation type="submission" date="2020-05" db="EMBL/GenBank/DDBJ databases">
        <title>WGS assembly of Panicum virgatum.</title>
        <authorList>
            <person name="Lovell J.T."/>
            <person name="Jenkins J."/>
            <person name="Shu S."/>
            <person name="Juenger T.E."/>
            <person name="Schmutz J."/>
        </authorList>
    </citation>
    <scope>NUCLEOTIDE SEQUENCE</scope>
    <source>
        <strain evidence="8">AP13</strain>
    </source>
</reference>
<protein>
    <recommendedName>
        <fullName evidence="7">Core Histone H2A/H2B/H3 domain-containing protein</fullName>
    </recommendedName>
</protein>
<dbReference type="Proteomes" id="UP000823388">
    <property type="component" value="Chromosome 8N"/>
</dbReference>
<evidence type="ECO:0000256" key="1">
    <source>
        <dbReference type="ARBA" id="ARBA00004123"/>
    </source>
</evidence>
<comment type="caution">
    <text evidence="8">The sequence shown here is derived from an EMBL/GenBank/DDBJ whole genome shotgun (WGS) entry which is preliminary data.</text>
</comment>
<evidence type="ECO:0000256" key="6">
    <source>
        <dbReference type="SAM" id="MobiDB-lite"/>
    </source>
</evidence>
<dbReference type="AlphaFoldDB" id="A0A8T0P746"/>